<comment type="caution">
    <text evidence="2">The sequence shown here is derived from an EMBL/GenBank/DDBJ whole genome shotgun (WGS) entry which is preliminary data.</text>
</comment>
<sequence length="281" mass="30617">MVHLFRTSLGVMALAAAAFGAGGGAQAASGPFLAHQALYDLSLVKSRSNSINSARGRILYNFTGSSCEGYTSEFRQVSELDSGEGKITLSDLRSNSWEDAAGKSYRFKIETRMNEADAGRVDGSAERDGDHINVKLKLPAPKNFTLDGKIVFPTEQIQRIIAAAKDGKSLLELSVYDGSDDGQKVYNTLTVIGQPIPADRTASPDASTTDEHMKSLKRWPVTVSYFDRESQQKEGEQTPVYAMAFELYENGVSRQLVLDYNDFVISGAMGKFDAKDSKPCN</sequence>
<evidence type="ECO:0008006" key="4">
    <source>
        <dbReference type="Google" id="ProtNLM"/>
    </source>
</evidence>
<name>A0A1Y2J890_BRAJP</name>
<feature type="chain" id="PRO_5012350164" description="ATP-binding protein" evidence="1">
    <location>
        <begin position="28"/>
        <end position="281"/>
    </location>
</feature>
<accession>A0A1Y2J890</accession>
<feature type="signal peptide" evidence="1">
    <location>
        <begin position="1"/>
        <end position="27"/>
    </location>
</feature>
<evidence type="ECO:0000313" key="3">
    <source>
        <dbReference type="Proteomes" id="UP000193335"/>
    </source>
</evidence>
<dbReference type="Proteomes" id="UP000193335">
    <property type="component" value="Unassembled WGS sequence"/>
</dbReference>
<keyword evidence="1" id="KW-0732">Signal</keyword>
<dbReference type="EMBL" id="NAFL01000286">
    <property type="protein sequence ID" value="OSJ22342.1"/>
    <property type="molecule type" value="Genomic_DNA"/>
</dbReference>
<dbReference type="AlphaFoldDB" id="A0A1Y2J890"/>
<reference evidence="2 3" key="1">
    <citation type="submission" date="2017-03" db="EMBL/GenBank/DDBJ databases">
        <title>Whole genome sequences of fourteen strains of Bradyrhizobium canariense and one strain of Bradyrhizobium japonicum isolated from Lupinus (Papilionoideae: Genisteae) species in Algeria.</title>
        <authorList>
            <person name="Crovadore J."/>
            <person name="Chekireb D."/>
            <person name="Brachmann A."/>
            <person name="Chablais R."/>
            <person name="Cochard B."/>
            <person name="Lefort F."/>
        </authorList>
    </citation>
    <scope>NUCLEOTIDE SEQUENCE [LARGE SCALE GENOMIC DNA]</scope>
    <source>
        <strain evidence="2 3">UBMA197</strain>
    </source>
</reference>
<evidence type="ECO:0000313" key="2">
    <source>
        <dbReference type="EMBL" id="OSJ22342.1"/>
    </source>
</evidence>
<evidence type="ECO:0000256" key="1">
    <source>
        <dbReference type="SAM" id="SignalP"/>
    </source>
</evidence>
<organism evidence="2 3">
    <name type="scientific">Bradyrhizobium japonicum</name>
    <dbReference type="NCBI Taxonomy" id="375"/>
    <lineage>
        <taxon>Bacteria</taxon>
        <taxon>Pseudomonadati</taxon>
        <taxon>Pseudomonadota</taxon>
        <taxon>Alphaproteobacteria</taxon>
        <taxon>Hyphomicrobiales</taxon>
        <taxon>Nitrobacteraceae</taxon>
        <taxon>Bradyrhizobium</taxon>
    </lineage>
</organism>
<gene>
    <name evidence="2" type="ORF">BSZ19_48090</name>
</gene>
<proteinExistence type="predicted"/>
<dbReference type="InterPro" id="IPR015000">
    <property type="entry name" value="EipB-like"/>
</dbReference>
<dbReference type="Pfam" id="PF08904">
    <property type="entry name" value="EipB_like"/>
    <property type="match status" value="1"/>
</dbReference>
<dbReference type="RefSeq" id="WP_085405556.1">
    <property type="nucleotide sequence ID" value="NZ_NAFL01000286.1"/>
</dbReference>
<protein>
    <recommendedName>
        <fullName evidence="4">ATP-binding protein</fullName>
    </recommendedName>
</protein>